<reference evidence="7 8" key="1">
    <citation type="journal article" date="2020" name="Cell Host Microbe">
        <title>Functional and Genomic Variation between Human-Derived Isolates of Lachnospiraceae Reveals Inter- and Intra-Species Diversity.</title>
        <authorList>
            <person name="Sorbara M.T."/>
            <person name="Littmann E.R."/>
            <person name="Fontana E."/>
            <person name="Moody T.U."/>
            <person name="Kohout C.E."/>
            <person name="Gjonbalaj M."/>
            <person name="Eaton V."/>
            <person name="Seok R."/>
            <person name="Leiner I.M."/>
            <person name="Pamer E.G."/>
        </authorList>
    </citation>
    <scope>NUCLEOTIDE SEQUENCE [LARGE SCALE GENOMIC DNA]</scope>
    <source>
        <strain evidence="7 8">MSK.15.26</strain>
    </source>
</reference>
<dbReference type="CDD" id="cd00165">
    <property type="entry name" value="S4"/>
    <property type="match status" value="1"/>
</dbReference>
<dbReference type="InterPro" id="IPR002942">
    <property type="entry name" value="S4_RNA-bd"/>
</dbReference>
<dbReference type="InterPro" id="IPR042092">
    <property type="entry name" value="PsdUridine_s_RsuA/RluB/E/F_cat"/>
</dbReference>
<dbReference type="Gene3D" id="3.30.70.1560">
    <property type="entry name" value="Alpha-L RNA-binding motif"/>
    <property type="match status" value="1"/>
</dbReference>
<dbReference type="PROSITE" id="PS01149">
    <property type="entry name" value="PSI_RSU"/>
    <property type="match status" value="1"/>
</dbReference>
<evidence type="ECO:0000313" key="7">
    <source>
        <dbReference type="EMBL" id="NSJ85071.1"/>
    </source>
</evidence>
<dbReference type="SUPFAM" id="SSF55120">
    <property type="entry name" value="Pseudouridine synthase"/>
    <property type="match status" value="1"/>
</dbReference>
<feature type="compositionally biased region" description="Basic residues" evidence="5">
    <location>
        <begin position="266"/>
        <end position="279"/>
    </location>
</feature>
<dbReference type="PANTHER" id="PTHR47683">
    <property type="entry name" value="PSEUDOURIDINE SYNTHASE FAMILY PROTEIN-RELATED"/>
    <property type="match status" value="1"/>
</dbReference>
<dbReference type="Gene3D" id="3.10.290.10">
    <property type="entry name" value="RNA-binding S4 domain"/>
    <property type="match status" value="1"/>
</dbReference>
<dbReference type="SUPFAM" id="SSF55174">
    <property type="entry name" value="Alpha-L RNA-binding motif"/>
    <property type="match status" value="1"/>
</dbReference>
<evidence type="ECO:0000259" key="6">
    <source>
        <dbReference type="SMART" id="SM00363"/>
    </source>
</evidence>
<keyword evidence="8" id="KW-1185">Reference proteome</keyword>
<feature type="domain" description="RNA-binding S4" evidence="6">
    <location>
        <begin position="1"/>
        <end position="61"/>
    </location>
</feature>
<gene>
    <name evidence="7" type="ORF">G5A70_02455</name>
</gene>
<dbReference type="InterPro" id="IPR018496">
    <property type="entry name" value="PsdUridine_synth_RsuA/RluB_CS"/>
</dbReference>
<proteinExistence type="inferred from homology"/>
<protein>
    <recommendedName>
        <fullName evidence="4">Pseudouridine synthase</fullName>
        <ecNumber evidence="4">5.4.99.-</ecNumber>
    </recommendedName>
</protein>
<dbReference type="RefSeq" id="WP_173747679.1">
    <property type="nucleotide sequence ID" value="NZ_JAAITA010000002.1"/>
</dbReference>
<keyword evidence="2 4" id="KW-0413">Isomerase</keyword>
<dbReference type="InterPro" id="IPR006145">
    <property type="entry name" value="PsdUridine_synth_RsuA/RluA"/>
</dbReference>
<keyword evidence="3" id="KW-0694">RNA-binding</keyword>
<dbReference type="Proteomes" id="UP000822142">
    <property type="component" value="Unassembled WGS sequence"/>
</dbReference>
<dbReference type="EMBL" id="JAAITA010000002">
    <property type="protein sequence ID" value="NSJ85071.1"/>
    <property type="molecule type" value="Genomic_DNA"/>
</dbReference>
<dbReference type="InterPro" id="IPR050343">
    <property type="entry name" value="RsuA_PseudoU_synthase"/>
</dbReference>
<dbReference type="PROSITE" id="PS50889">
    <property type="entry name" value="S4"/>
    <property type="match status" value="1"/>
</dbReference>
<dbReference type="Gene3D" id="3.30.70.580">
    <property type="entry name" value="Pseudouridine synthase I, catalytic domain, N-terminal subdomain"/>
    <property type="match status" value="1"/>
</dbReference>
<comment type="similarity">
    <text evidence="1 4">Belongs to the pseudouridine synthase RsuA family.</text>
</comment>
<evidence type="ECO:0000256" key="3">
    <source>
        <dbReference type="PROSITE-ProRule" id="PRU00182"/>
    </source>
</evidence>
<evidence type="ECO:0000256" key="2">
    <source>
        <dbReference type="ARBA" id="ARBA00023235"/>
    </source>
</evidence>
<name>A0ABX2I740_BLAHA</name>
<evidence type="ECO:0000256" key="4">
    <source>
        <dbReference type="RuleBase" id="RU003887"/>
    </source>
</evidence>
<sequence>MRLNKYLSEAGVCSRREADRLVQEGRILIDGEPAALGTQVEDSSRILIDGKEIRREEKKVLLVFHKPRGIECTTDLRVKKNVISYINYPIRVYYAGRLDKDSEGLLLLTNQGELVNRMMKAGNGHEKEYVVTVDRPVTEEFLAAMGKGVPILGTVTRACKVTKEGERSFRIVLTQGLNRQIRRMCHYLGYEVKRLKRVRIMNVCLGDLAVGQYRAATGEEMEELTRLLEKREQEKKAGKVQETYTGGKPVKNAGKYRTPVKDRKGLHQGQQKRRFEKHG</sequence>
<dbReference type="InterPro" id="IPR020094">
    <property type="entry name" value="TruA/RsuA/RluB/E/F_N"/>
</dbReference>
<dbReference type="InterPro" id="IPR000748">
    <property type="entry name" value="PsdUridine_synth_RsuA/RluB/E/F"/>
</dbReference>
<comment type="caution">
    <text evidence="7">The sequence shown here is derived from an EMBL/GenBank/DDBJ whole genome shotgun (WGS) entry which is preliminary data.</text>
</comment>
<accession>A0ABX2I740</accession>
<evidence type="ECO:0000313" key="8">
    <source>
        <dbReference type="Proteomes" id="UP000822142"/>
    </source>
</evidence>
<feature type="region of interest" description="Disordered" evidence="5">
    <location>
        <begin position="232"/>
        <end position="279"/>
    </location>
</feature>
<dbReference type="PANTHER" id="PTHR47683:SF2">
    <property type="entry name" value="RNA-BINDING S4 DOMAIN-CONTAINING PROTEIN"/>
    <property type="match status" value="1"/>
</dbReference>
<dbReference type="InterPro" id="IPR036986">
    <property type="entry name" value="S4_RNA-bd_sf"/>
</dbReference>
<dbReference type="Pfam" id="PF00849">
    <property type="entry name" value="PseudoU_synth_2"/>
    <property type="match status" value="1"/>
</dbReference>
<organism evidence="7 8">
    <name type="scientific">Blautia hansenii</name>
    <name type="common">Ruminococcus hansenii</name>
    <dbReference type="NCBI Taxonomy" id="1322"/>
    <lineage>
        <taxon>Bacteria</taxon>
        <taxon>Bacillati</taxon>
        <taxon>Bacillota</taxon>
        <taxon>Clostridia</taxon>
        <taxon>Lachnospirales</taxon>
        <taxon>Lachnospiraceae</taxon>
        <taxon>Blautia</taxon>
    </lineage>
</organism>
<dbReference type="NCBIfam" id="TIGR00093">
    <property type="entry name" value="pseudouridine synthase"/>
    <property type="match status" value="1"/>
</dbReference>
<dbReference type="Pfam" id="PF01479">
    <property type="entry name" value="S4"/>
    <property type="match status" value="1"/>
</dbReference>
<evidence type="ECO:0000256" key="1">
    <source>
        <dbReference type="ARBA" id="ARBA00008348"/>
    </source>
</evidence>
<dbReference type="EC" id="5.4.99.-" evidence="4"/>
<dbReference type="SMART" id="SM00363">
    <property type="entry name" value="S4"/>
    <property type="match status" value="1"/>
</dbReference>
<dbReference type="InterPro" id="IPR020103">
    <property type="entry name" value="PsdUridine_synth_cat_dom_sf"/>
</dbReference>
<evidence type="ECO:0000256" key="5">
    <source>
        <dbReference type="SAM" id="MobiDB-lite"/>
    </source>
</evidence>